<evidence type="ECO:0008006" key="4">
    <source>
        <dbReference type="Google" id="ProtNLM"/>
    </source>
</evidence>
<keyword evidence="1" id="KW-0472">Membrane</keyword>
<dbReference type="Proteomes" id="UP000012589">
    <property type="component" value="Unassembled WGS sequence"/>
</dbReference>
<evidence type="ECO:0000256" key="1">
    <source>
        <dbReference type="SAM" id="Phobius"/>
    </source>
</evidence>
<feature type="transmembrane region" description="Helical" evidence="1">
    <location>
        <begin position="335"/>
        <end position="356"/>
    </location>
</feature>
<name>N2AEZ6_9FIRM</name>
<feature type="transmembrane region" description="Helical" evidence="1">
    <location>
        <begin position="220"/>
        <end position="241"/>
    </location>
</feature>
<feature type="transmembrane region" description="Helical" evidence="1">
    <location>
        <begin position="363"/>
        <end position="383"/>
    </location>
</feature>
<protein>
    <recommendedName>
        <fullName evidence="4">Polysaccharide biosynthesis protein C-terminal domain-containing protein</fullName>
    </recommendedName>
</protein>
<feature type="transmembrane region" description="Helical" evidence="1">
    <location>
        <begin position="95"/>
        <end position="114"/>
    </location>
</feature>
<feature type="transmembrane region" description="Helical" evidence="1">
    <location>
        <begin position="178"/>
        <end position="199"/>
    </location>
</feature>
<feature type="transmembrane region" description="Helical" evidence="1">
    <location>
        <begin position="21"/>
        <end position="43"/>
    </location>
</feature>
<feature type="transmembrane region" description="Helical" evidence="1">
    <location>
        <begin position="299"/>
        <end position="323"/>
    </location>
</feature>
<accession>N2AEZ6</accession>
<evidence type="ECO:0000313" key="3">
    <source>
        <dbReference type="Proteomes" id="UP000012589"/>
    </source>
</evidence>
<feature type="transmembrane region" description="Helical" evidence="1">
    <location>
        <begin position="120"/>
        <end position="138"/>
    </location>
</feature>
<dbReference type="PATRIC" id="fig|1235802.3.peg.2672"/>
<dbReference type="HOGENOM" id="CLU_032713_0_0_9"/>
<dbReference type="EMBL" id="AQFT01000077">
    <property type="protein sequence ID" value="EMZ26596.1"/>
    <property type="molecule type" value="Genomic_DNA"/>
</dbReference>
<keyword evidence="3" id="KW-1185">Reference proteome</keyword>
<keyword evidence="1" id="KW-0812">Transmembrane</keyword>
<sequence length="429" mass="48032">MLLREKAVHCIMSEVRIMQKGYLWNSLASMMTAISSIGVLLIVTRFAGNVVGANFSIAVAIINVLMNIGTMNALGYQISDVKEKYVFNTYFKQRCLSVVCMVVSASFYAIGKYGVGEKSFIIITYGIYKAINVFCEVFQGRYQQQGRVDIASELNFIKALIPDSVLCIVTIISSNFSLAIIIAIMVETITILVFNSIVWQNFSENKEGKAVHIIHLTKEILPLFFSAFAAAYILNSAKYAIDDNMSSQHQLIYTILLLPATTVHMIAGFIYRPVLTVYANIWNDGKREVLAIKVLKTAAAILLTTSIIVCVREIILTILTWAYGVTELREYGTAFGILLTAGGLNALNTFMSYIITIIRKQSYLYIINTITFICALIIPHIFVVRGGIPGAAFSYLVLMFVQMVNYFICFGVFAMMIKKQKEREGRRYK</sequence>
<organism evidence="2 3">
    <name type="scientific">Eubacterium plexicaudatum ASF492</name>
    <dbReference type="NCBI Taxonomy" id="1235802"/>
    <lineage>
        <taxon>Bacteria</taxon>
        <taxon>Bacillati</taxon>
        <taxon>Bacillota</taxon>
        <taxon>Clostridia</taxon>
        <taxon>Eubacteriales</taxon>
        <taxon>Eubacteriaceae</taxon>
        <taxon>Eubacterium</taxon>
    </lineage>
</organism>
<proteinExistence type="predicted"/>
<keyword evidence="1" id="KW-1133">Transmembrane helix</keyword>
<dbReference type="OrthoDB" id="3246647at2"/>
<feature type="transmembrane region" description="Helical" evidence="1">
    <location>
        <begin position="253"/>
        <end position="278"/>
    </location>
</feature>
<dbReference type="AlphaFoldDB" id="N2AEZ6"/>
<gene>
    <name evidence="2" type="ORF">C823_02526</name>
</gene>
<feature type="transmembrane region" description="Helical" evidence="1">
    <location>
        <begin position="55"/>
        <end position="74"/>
    </location>
</feature>
<dbReference type="STRING" id="1235802.C823_02526"/>
<dbReference type="eggNOG" id="COG2244">
    <property type="taxonomic scope" value="Bacteria"/>
</dbReference>
<evidence type="ECO:0000313" key="2">
    <source>
        <dbReference type="EMBL" id="EMZ26596.1"/>
    </source>
</evidence>
<comment type="caution">
    <text evidence="2">The sequence shown here is derived from an EMBL/GenBank/DDBJ whole genome shotgun (WGS) entry which is preliminary data.</text>
</comment>
<feature type="transmembrane region" description="Helical" evidence="1">
    <location>
        <begin position="150"/>
        <end position="172"/>
    </location>
</feature>
<reference evidence="2 3" key="1">
    <citation type="journal article" date="2014" name="Genome Announc.">
        <title>Draft genome sequences of the altered schaedler flora, a defined bacterial community from gnotobiotic mice.</title>
        <authorList>
            <person name="Wannemuehler M.J."/>
            <person name="Overstreet A.M."/>
            <person name="Ward D.V."/>
            <person name="Phillips G.J."/>
        </authorList>
    </citation>
    <scope>NUCLEOTIDE SEQUENCE [LARGE SCALE GENOMIC DNA]</scope>
    <source>
        <strain evidence="2 3">ASF492</strain>
    </source>
</reference>
<feature type="transmembrane region" description="Helical" evidence="1">
    <location>
        <begin position="395"/>
        <end position="417"/>
    </location>
</feature>